<feature type="transmembrane region" description="Helical" evidence="1">
    <location>
        <begin position="88"/>
        <end position="108"/>
    </location>
</feature>
<reference evidence="2 3" key="1">
    <citation type="submission" date="2023-07" db="EMBL/GenBank/DDBJ databases">
        <title>Genomic Encyclopedia of Type Strains, Phase IV (KMG-IV): sequencing the most valuable type-strain genomes for metagenomic binning, comparative biology and taxonomic classification.</title>
        <authorList>
            <person name="Goeker M."/>
        </authorList>
    </citation>
    <scope>NUCLEOTIDE SEQUENCE [LARGE SCALE GENOMIC DNA]</scope>
    <source>
        <strain evidence="2 3">DSM 16784</strain>
    </source>
</reference>
<proteinExistence type="predicted"/>
<organism evidence="2 3">
    <name type="scientific">Breznakia pachnodae</name>
    <dbReference type="NCBI Taxonomy" id="265178"/>
    <lineage>
        <taxon>Bacteria</taxon>
        <taxon>Bacillati</taxon>
        <taxon>Bacillota</taxon>
        <taxon>Erysipelotrichia</taxon>
        <taxon>Erysipelotrichales</taxon>
        <taxon>Erysipelotrichaceae</taxon>
        <taxon>Breznakia</taxon>
    </lineage>
</organism>
<feature type="transmembrane region" description="Helical" evidence="1">
    <location>
        <begin position="196"/>
        <end position="220"/>
    </location>
</feature>
<protein>
    <submittedName>
        <fullName evidence="2">Membrane protein</fullName>
    </submittedName>
</protein>
<feature type="transmembrane region" description="Helical" evidence="1">
    <location>
        <begin position="49"/>
        <end position="67"/>
    </location>
</feature>
<evidence type="ECO:0000313" key="2">
    <source>
        <dbReference type="EMBL" id="MDQ0363198.1"/>
    </source>
</evidence>
<dbReference type="EMBL" id="JAUSUR010000010">
    <property type="protein sequence ID" value="MDQ0363198.1"/>
    <property type="molecule type" value="Genomic_DNA"/>
</dbReference>
<accession>A0ABU0E8G9</accession>
<evidence type="ECO:0000313" key="3">
    <source>
        <dbReference type="Proteomes" id="UP001230220"/>
    </source>
</evidence>
<keyword evidence="1" id="KW-0812">Transmembrane</keyword>
<feature type="transmembrane region" description="Helical" evidence="1">
    <location>
        <begin position="172"/>
        <end position="190"/>
    </location>
</feature>
<dbReference type="Proteomes" id="UP001230220">
    <property type="component" value="Unassembled WGS sequence"/>
</dbReference>
<dbReference type="PANTHER" id="PTHR37810:SF5">
    <property type="entry name" value="IMMUNITY PROTEIN SDPI"/>
    <property type="match status" value="1"/>
</dbReference>
<feature type="transmembrane region" description="Helical" evidence="1">
    <location>
        <begin position="120"/>
        <end position="142"/>
    </location>
</feature>
<dbReference type="InterPro" id="IPR026272">
    <property type="entry name" value="SdpI"/>
</dbReference>
<evidence type="ECO:0000256" key="1">
    <source>
        <dbReference type="SAM" id="Phobius"/>
    </source>
</evidence>
<gene>
    <name evidence="2" type="ORF">J2S15_003959</name>
</gene>
<sequence length="224" mass="25703">MKIRNKLVDVLIIISLLGLFVIIFFIPISFPMQICGDGSIARWGDRIEFLIYSMFPIVFGIITKVSIAYKRKKLNLKKSEHFRNEKPLLTSAIIFMVLFDLILCYIIARGYMLISTGSTPLLHFMNVPFGILGIVIMLVGNYMPTIEYNSMIGFKNTWSIANENSWELTHRFLGKLYTSFGFALIFFSFLTKNESFSGPLFILIVLIIVVISYALSYIAYKRTK</sequence>
<keyword evidence="3" id="KW-1185">Reference proteome</keyword>
<comment type="caution">
    <text evidence="2">The sequence shown here is derived from an EMBL/GenBank/DDBJ whole genome shotgun (WGS) entry which is preliminary data.</text>
</comment>
<dbReference type="InterPro" id="IPR025962">
    <property type="entry name" value="SdpI/YhfL"/>
</dbReference>
<dbReference type="Pfam" id="PF13630">
    <property type="entry name" value="SdpI"/>
    <property type="match status" value="1"/>
</dbReference>
<feature type="transmembrane region" description="Helical" evidence="1">
    <location>
        <begin position="7"/>
        <end position="29"/>
    </location>
</feature>
<name>A0ABU0E8G9_9FIRM</name>
<dbReference type="PIRSF" id="PIRSF038959">
    <property type="entry name" value="SdpI"/>
    <property type="match status" value="1"/>
</dbReference>
<keyword evidence="1" id="KW-0472">Membrane</keyword>
<dbReference type="RefSeq" id="WP_307411942.1">
    <property type="nucleotide sequence ID" value="NZ_JAUSUR010000010.1"/>
</dbReference>
<keyword evidence="1" id="KW-1133">Transmembrane helix</keyword>
<dbReference type="PANTHER" id="PTHR37810">
    <property type="entry name" value="IMMUNITY PROTEIN SDPI"/>
    <property type="match status" value="1"/>
</dbReference>